<reference evidence="1 2" key="2">
    <citation type="journal article" date="2022" name="Mol. Ecol. Resour.">
        <title>The genomes of chicory, endive, great burdock and yacon provide insights into Asteraceae paleo-polyploidization history and plant inulin production.</title>
        <authorList>
            <person name="Fan W."/>
            <person name="Wang S."/>
            <person name="Wang H."/>
            <person name="Wang A."/>
            <person name="Jiang F."/>
            <person name="Liu H."/>
            <person name="Zhao H."/>
            <person name="Xu D."/>
            <person name="Zhang Y."/>
        </authorList>
    </citation>
    <scope>NUCLEOTIDE SEQUENCE [LARGE SCALE GENOMIC DNA]</scope>
    <source>
        <strain evidence="2">cv. Punajuju</strain>
        <tissue evidence="1">Leaves</tissue>
    </source>
</reference>
<sequence length="118" mass="13430">MSPSLQRPPPSVHKTLPKSFSDFIYSAFSFFTLYSPSISSLSTRLPPNRLSVLTIIIIINHHHFATPQSLSDWLYPRLLVSPLPSDSFAASGIRPDTKNIHNLWIELYEGFTTTSKWR</sequence>
<protein>
    <submittedName>
        <fullName evidence="1">Uncharacterized protein</fullName>
    </submittedName>
</protein>
<evidence type="ECO:0000313" key="1">
    <source>
        <dbReference type="EMBL" id="KAI3738365.1"/>
    </source>
</evidence>
<proteinExistence type="predicted"/>
<keyword evidence="2" id="KW-1185">Reference proteome</keyword>
<dbReference type="EMBL" id="CM042013">
    <property type="protein sequence ID" value="KAI3738365.1"/>
    <property type="molecule type" value="Genomic_DNA"/>
</dbReference>
<organism evidence="1 2">
    <name type="scientific">Cichorium intybus</name>
    <name type="common">Chicory</name>
    <dbReference type="NCBI Taxonomy" id="13427"/>
    <lineage>
        <taxon>Eukaryota</taxon>
        <taxon>Viridiplantae</taxon>
        <taxon>Streptophyta</taxon>
        <taxon>Embryophyta</taxon>
        <taxon>Tracheophyta</taxon>
        <taxon>Spermatophyta</taxon>
        <taxon>Magnoliopsida</taxon>
        <taxon>eudicotyledons</taxon>
        <taxon>Gunneridae</taxon>
        <taxon>Pentapetalae</taxon>
        <taxon>asterids</taxon>
        <taxon>campanulids</taxon>
        <taxon>Asterales</taxon>
        <taxon>Asteraceae</taxon>
        <taxon>Cichorioideae</taxon>
        <taxon>Cichorieae</taxon>
        <taxon>Cichoriinae</taxon>
        <taxon>Cichorium</taxon>
    </lineage>
</organism>
<name>A0ACB9CVW8_CICIN</name>
<dbReference type="Proteomes" id="UP001055811">
    <property type="component" value="Linkage Group LG05"/>
</dbReference>
<comment type="caution">
    <text evidence="1">The sequence shown here is derived from an EMBL/GenBank/DDBJ whole genome shotgun (WGS) entry which is preliminary data.</text>
</comment>
<accession>A0ACB9CVW8</accession>
<reference evidence="2" key="1">
    <citation type="journal article" date="2022" name="Mol. Ecol. Resour.">
        <title>The genomes of chicory, endive, great burdock and yacon provide insights into Asteraceae palaeo-polyploidization history and plant inulin production.</title>
        <authorList>
            <person name="Fan W."/>
            <person name="Wang S."/>
            <person name="Wang H."/>
            <person name="Wang A."/>
            <person name="Jiang F."/>
            <person name="Liu H."/>
            <person name="Zhao H."/>
            <person name="Xu D."/>
            <person name="Zhang Y."/>
        </authorList>
    </citation>
    <scope>NUCLEOTIDE SEQUENCE [LARGE SCALE GENOMIC DNA]</scope>
    <source>
        <strain evidence="2">cv. Punajuju</strain>
    </source>
</reference>
<gene>
    <name evidence="1" type="ORF">L2E82_28394</name>
</gene>
<evidence type="ECO:0000313" key="2">
    <source>
        <dbReference type="Proteomes" id="UP001055811"/>
    </source>
</evidence>